<sequence length="417" mass="48245">MNKLCINKTYQTIGLLLLTITIHCTRSPEIIMHGRFWAEEGETFFHNAWIMPPLKALFVSYGGYLNLTANAVPLIAKWSVPLAYAPYVTMGIGLLFQLLPLFLLLTATDQWLISFKNRLFATLLLLFVPETLEISLQSLHIQFSLTLACAIIVMLDISKSRQRWFKLSILLLSALSGVMTLLLLPLFLLQSIFQRNWLRIEQFIVLCIGNIIQFVFFYTPFHEREYHASLSEFLSIFFIKDIYIPFLGNNSFSNGYSLYIEQLFKNHQVPILSSVLGFLVITILLGCVYRYPKTRPSGFLIAYALLNLGLSIIGSIGPKYWFFEPYFNQRYAFISQSLLSITLLYFSSSLPKPGQILCNLLMVWLIIASVNNYYHYISYSYGVPPWQEQVELWKKNPNYTFQIWPKGWTMKLPKTDD</sequence>
<feature type="transmembrane region" description="Helical" evidence="1">
    <location>
        <begin position="200"/>
        <end position="218"/>
    </location>
</feature>
<gene>
    <name evidence="2" type="ORF">QJV27_01830</name>
</gene>
<evidence type="ECO:0000256" key="1">
    <source>
        <dbReference type="SAM" id="Phobius"/>
    </source>
</evidence>
<feature type="transmembrane region" description="Helical" evidence="1">
    <location>
        <begin position="56"/>
        <end position="76"/>
    </location>
</feature>
<protein>
    <recommendedName>
        <fullName evidence="4">DUF2029 domain-containing protein</fullName>
    </recommendedName>
</protein>
<feature type="transmembrane region" description="Helical" evidence="1">
    <location>
        <begin position="167"/>
        <end position="188"/>
    </location>
</feature>
<comment type="caution">
    <text evidence="2">The sequence shown here is derived from an EMBL/GenBank/DDBJ whole genome shotgun (WGS) entry which is preliminary data.</text>
</comment>
<feature type="transmembrane region" description="Helical" evidence="1">
    <location>
        <begin position="358"/>
        <end position="377"/>
    </location>
</feature>
<feature type="transmembrane region" description="Helical" evidence="1">
    <location>
        <begin position="329"/>
        <end position="346"/>
    </location>
</feature>
<dbReference type="Proteomes" id="UP001431634">
    <property type="component" value="Unassembled WGS sequence"/>
</dbReference>
<feature type="transmembrane region" description="Helical" evidence="1">
    <location>
        <begin position="230"/>
        <end position="248"/>
    </location>
</feature>
<keyword evidence="1" id="KW-0472">Membrane</keyword>
<keyword evidence="1" id="KW-0812">Transmembrane</keyword>
<feature type="transmembrane region" description="Helical" evidence="1">
    <location>
        <begin position="82"/>
        <end position="104"/>
    </location>
</feature>
<reference evidence="2" key="1">
    <citation type="submission" date="2023-05" db="EMBL/GenBank/DDBJ databases">
        <title>Whole genome sequence of Commensalibacter sp.</title>
        <authorList>
            <person name="Charoenyingcharoen P."/>
            <person name="Yukphan P."/>
        </authorList>
    </citation>
    <scope>NUCLEOTIDE SEQUENCE</scope>
    <source>
        <strain evidence="2">TBRC 16381</strain>
    </source>
</reference>
<evidence type="ECO:0000313" key="2">
    <source>
        <dbReference type="EMBL" id="MDI2090131.1"/>
    </source>
</evidence>
<dbReference type="EMBL" id="JASBAO010000001">
    <property type="protein sequence ID" value="MDI2090131.1"/>
    <property type="molecule type" value="Genomic_DNA"/>
</dbReference>
<keyword evidence="3" id="KW-1185">Reference proteome</keyword>
<evidence type="ECO:0008006" key="4">
    <source>
        <dbReference type="Google" id="ProtNLM"/>
    </source>
</evidence>
<accession>A0ABT6Q075</accession>
<dbReference type="RefSeq" id="WP_281447282.1">
    <property type="nucleotide sequence ID" value="NZ_JASBAO010000001.1"/>
</dbReference>
<proteinExistence type="predicted"/>
<name>A0ABT6Q075_9PROT</name>
<feature type="transmembrane region" description="Helical" evidence="1">
    <location>
        <begin position="300"/>
        <end position="323"/>
    </location>
</feature>
<evidence type="ECO:0000313" key="3">
    <source>
        <dbReference type="Proteomes" id="UP001431634"/>
    </source>
</evidence>
<keyword evidence="1" id="KW-1133">Transmembrane helix</keyword>
<organism evidence="2 3">
    <name type="scientific">Commensalibacter oyaizuii</name>
    <dbReference type="NCBI Taxonomy" id="3043873"/>
    <lineage>
        <taxon>Bacteria</taxon>
        <taxon>Pseudomonadati</taxon>
        <taxon>Pseudomonadota</taxon>
        <taxon>Alphaproteobacteria</taxon>
        <taxon>Acetobacterales</taxon>
        <taxon>Acetobacteraceae</taxon>
    </lineage>
</organism>
<feature type="transmembrane region" description="Helical" evidence="1">
    <location>
        <begin position="268"/>
        <end position="288"/>
    </location>
</feature>